<reference evidence="1 2" key="1">
    <citation type="submission" date="2014-12" db="EMBL/GenBank/DDBJ databases">
        <title>Draft Genome Sequences of Five Spore-Forming Food Isolates of Bacillus pumilus.</title>
        <authorList>
            <person name="de Jong A."/>
            <person name="van Heel A.J."/>
            <person name="Montalban-Lopez M."/>
            <person name="Krawczyk A.O."/>
            <person name="Berendsen E.M."/>
            <person name="Wells-Bennik M."/>
            <person name="Kuipers O.P."/>
        </authorList>
    </citation>
    <scope>NUCLEOTIDE SEQUENCE [LARGE SCALE GENOMIC DNA]</scope>
    <source>
        <strain evidence="1 2">B4127</strain>
    </source>
</reference>
<gene>
    <name evidence="1" type="ORF">B4127_2519</name>
</gene>
<organism evidence="1 2">
    <name type="scientific">Bacillus pumilus</name>
    <name type="common">Bacillus mesentericus</name>
    <dbReference type="NCBI Taxonomy" id="1408"/>
    <lineage>
        <taxon>Bacteria</taxon>
        <taxon>Bacillati</taxon>
        <taxon>Bacillota</taxon>
        <taxon>Bacilli</taxon>
        <taxon>Bacillales</taxon>
        <taxon>Bacillaceae</taxon>
        <taxon>Bacillus</taxon>
    </lineage>
</organism>
<dbReference type="EMBL" id="JXCL01000029">
    <property type="protein sequence ID" value="KIL17254.1"/>
    <property type="molecule type" value="Genomic_DNA"/>
</dbReference>
<comment type="caution">
    <text evidence="1">The sequence shown here is derived from an EMBL/GenBank/DDBJ whole genome shotgun (WGS) entry which is preliminary data.</text>
</comment>
<dbReference type="Proteomes" id="UP000031978">
    <property type="component" value="Unassembled WGS sequence"/>
</dbReference>
<evidence type="ECO:0000313" key="1">
    <source>
        <dbReference type="EMBL" id="KIL17254.1"/>
    </source>
</evidence>
<dbReference type="AlphaFoldDB" id="A0AB34QSC6"/>
<name>A0AB34QSC6_BACPU</name>
<accession>A0AB34QSC6</accession>
<proteinExistence type="predicted"/>
<protein>
    <submittedName>
        <fullName evidence="1">Uncharacterized protein</fullName>
    </submittedName>
</protein>
<evidence type="ECO:0000313" key="2">
    <source>
        <dbReference type="Proteomes" id="UP000031978"/>
    </source>
</evidence>
<sequence>MKTTVMTFWKLSHFLLFMKKILAKLSSSHFKTAAHSL</sequence>